<dbReference type="SMART" id="SM00355">
    <property type="entry name" value="ZnF_C2H2"/>
    <property type="match status" value="8"/>
</dbReference>
<evidence type="ECO:0000259" key="9">
    <source>
        <dbReference type="PROSITE" id="PS50157"/>
    </source>
</evidence>
<dbReference type="PROSITE" id="PS00028">
    <property type="entry name" value="ZINC_FINGER_C2H2_1"/>
    <property type="match status" value="4"/>
</dbReference>
<gene>
    <name evidence="11 12 13 14" type="primary">LOC115885468</name>
</gene>
<dbReference type="GO" id="GO:0003677">
    <property type="term" value="F:DNA binding"/>
    <property type="evidence" value="ECO:0007669"/>
    <property type="project" value="UniProtKB-KW"/>
</dbReference>
<feature type="domain" description="C2H2-type" evidence="9">
    <location>
        <begin position="53"/>
        <end position="81"/>
    </location>
</feature>
<feature type="domain" description="C2H2-type" evidence="9">
    <location>
        <begin position="89"/>
        <end position="116"/>
    </location>
</feature>
<comment type="subcellular location">
    <subcellularLocation>
        <location evidence="1">Nucleus</location>
    </subcellularLocation>
</comment>
<evidence type="ECO:0000313" key="11">
    <source>
        <dbReference type="RefSeq" id="XP_030760255.1"/>
    </source>
</evidence>
<keyword evidence="4 8" id="KW-0863">Zinc-finger</keyword>
<dbReference type="InterPro" id="IPR050331">
    <property type="entry name" value="Zinc_finger"/>
</dbReference>
<keyword evidence="2" id="KW-0479">Metal-binding</keyword>
<evidence type="ECO:0000313" key="14">
    <source>
        <dbReference type="RefSeq" id="XP_030760258.1"/>
    </source>
</evidence>
<evidence type="ECO:0000313" key="12">
    <source>
        <dbReference type="RefSeq" id="XP_030760256.1"/>
    </source>
</evidence>
<reference evidence="11 12" key="1">
    <citation type="submission" date="2025-04" db="UniProtKB">
        <authorList>
            <consortium name="RefSeq"/>
        </authorList>
    </citation>
    <scope>IDENTIFICATION</scope>
    <source>
        <tissue evidence="11 12">Gonads</tissue>
    </source>
</reference>
<proteinExistence type="predicted"/>
<evidence type="ECO:0000256" key="4">
    <source>
        <dbReference type="ARBA" id="ARBA00022771"/>
    </source>
</evidence>
<dbReference type="RefSeq" id="XP_030760257.1">
    <property type="nucleotide sequence ID" value="XM_030904397.1"/>
</dbReference>
<dbReference type="PANTHER" id="PTHR16515">
    <property type="entry name" value="PR DOMAIN ZINC FINGER PROTEIN"/>
    <property type="match status" value="1"/>
</dbReference>
<evidence type="ECO:0000256" key="5">
    <source>
        <dbReference type="ARBA" id="ARBA00022833"/>
    </source>
</evidence>
<evidence type="ECO:0000256" key="6">
    <source>
        <dbReference type="ARBA" id="ARBA00023125"/>
    </source>
</evidence>
<evidence type="ECO:0000256" key="1">
    <source>
        <dbReference type="ARBA" id="ARBA00004123"/>
    </source>
</evidence>
<name>A0A6J2Y9V1_SITOR</name>
<dbReference type="PANTHER" id="PTHR16515:SF49">
    <property type="entry name" value="GASTRULA ZINC FINGER PROTEIN XLCGF49.1-LIKE-RELATED"/>
    <property type="match status" value="1"/>
</dbReference>
<evidence type="ECO:0000256" key="3">
    <source>
        <dbReference type="ARBA" id="ARBA00022737"/>
    </source>
</evidence>
<dbReference type="Proteomes" id="UP000504635">
    <property type="component" value="Unplaced"/>
</dbReference>
<feature type="domain" description="C2H2-type" evidence="9">
    <location>
        <begin position="22"/>
        <end position="49"/>
    </location>
</feature>
<feature type="domain" description="C2H2-type" evidence="9">
    <location>
        <begin position="187"/>
        <end position="215"/>
    </location>
</feature>
<dbReference type="KEGG" id="soy:115885468"/>
<evidence type="ECO:0000256" key="2">
    <source>
        <dbReference type="ARBA" id="ARBA00022723"/>
    </source>
</evidence>
<dbReference type="GeneID" id="115885468"/>
<sequence>MMDNIDEVIELKPSKAARKGIYKCSICGYQTPKIAHFQRHQNIHLAPEERQMFACAHCDKKYTEKYKLKFHLDANHIDSRSKEAEKKVYKCAICGYQTIEKSNFYRHENIHLAPEERQMFACAHCDKKYTEKRRLKFHLDANHINSRSKEAEIKVYKCAICGYQTLDKPHFYRHGKIHMAPKDRQLFACAHCDKKYRTQQGLQYHLEKKHIDARSKEAEEEVFHCTTCDIHTPNKSYFCSHKKIHLPLRDRQLFACTHCHKKYTTKYFLRRHLQHNHIDSGNADCTFSTDEVILDALKIEIDDLASPLDDSKNSECLSVTNEIKSEDFIKTEPEDVAPIMKTEVHDDFKNSENESATRNVKLEDFIKMEPDDDV</sequence>
<dbReference type="PROSITE" id="PS50157">
    <property type="entry name" value="ZINC_FINGER_C2H2_2"/>
    <property type="match status" value="7"/>
</dbReference>
<evidence type="ECO:0000256" key="8">
    <source>
        <dbReference type="PROSITE-ProRule" id="PRU00042"/>
    </source>
</evidence>
<keyword evidence="6" id="KW-0238">DNA-binding</keyword>
<dbReference type="GO" id="GO:0005634">
    <property type="term" value="C:nucleus"/>
    <property type="evidence" value="ECO:0007669"/>
    <property type="project" value="UniProtKB-SubCell"/>
</dbReference>
<evidence type="ECO:0000313" key="10">
    <source>
        <dbReference type="Proteomes" id="UP000504635"/>
    </source>
</evidence>
<keyword evidence="7" id="KW-0539">Nucleus</keyword>
<dbReference type="SUPFAM" id="SSF57667">
    <property type="entry name" value="beta-beta-alpha zinc fingers"/>
    <property type="match status" value="4"/>
</dbReference>
<evidence type="ECO:0000256" key="7">
    <source>
        <dbReference type="ARBA" id="ARBA00023242"/>
    </source>
</evidence>
<feature type="domain" description="C2H2-type" evidence="9">
    <location>
        <begin position="156"/>
        <end position="183"/>
    </location>
</feature>
<dbReference type="GO" id="GO:0008270">
    <property type="term" value="F:zinc ion binding"/>
    <property type="evidence" value="ECO:0007669"/>
    <property type="project" value="UniProtKB-KW"/>
</dbReference>
<keyword evidence="3" id="KW-0677">Repeat</keyword>
<dbReference type="OrthoDB" id="3561125at2759"/>
<dbReference type="RefSeq" id="XP_030760258.1">
    <property type="nucleotide sequence ID" value="XM_030904398.1"/>
</dbReference>
<dbReference type="InterPro" id="IPR013087">
    <property type="entry name" value="Znf_C2H2_type"/>
</dbReference>
<keyword evidence="5" id="KW-0862">Zinc</keyword>
<evidence type="ECO:0000313" key="13">
    <source>
        <dbReference type="RefSeq" id="XP_030760257.1"/>
    </source>
</evidence>
<dbReference type="InterPro" id="IPR036236">
    <property type="entry name" value="Znf_C2H2_sf"/>
</dbReference>
<dbReference type="RefSeq" id="XP_030760255.1">
    <property type="nucleotide sequence ID" value="XM_030904395.1"/>
</dbReference>
<feature type="domain" description="C2H2-type" evidence="9">
    <location>
        <begin position="120"/>
        <end position="148"/>
    </location>
</feature>
<organism evidence="10 13">
    <name type="scientific">Sitophilus oryzae</name>
    <name type="common">Rice weevil</name>
    <name type="synonym">Curculio oryzae</name>
    <dbReference type="NCBI Taxonomy" id="7048"/>
    <lineage>
        <taxon>Eukaryota</taxon>
        <taxon>Metazoa</taxon>
        <taxon>Ecdysozoa</taxon>
        <taxon>Arthropoda</taxon>
        <taxon>Hexapoda</taxon>
        <taxon>Insecta</taxon>
        <taxon>Pterygota</taxon>
        <taxon>Neoptera</taxon>
        <taxon>Endopterygota</taxon>
        <taxon>Coleoptera</taxon>
        <taxon>Polyphaga</taxon>
        <taxon>Cucujiformia</taxon>
        <taxon>Curculionidae</taxon>
        <taxon>Dryophthorinae</taxon>
        <taxon>Sitophilus</taxon>
    </lineage>
</organism>
<feature type="domain" description="C2H2-type" evidence="9">
    <location>
        <begin position="254"/>
        <end position="282"/>
    </location>
</feature>
<dbReference type="AlphaFoldDB" id="A0A6J2Y9V1"/>
<keyword evidence="10" id="KW-1185">Reference proteome</keyword>
<accession>A0A6J2Y9V1</accession>
<dbReference type="GO" id="GO:0010468">
    <property type="term" value="P:regulation of gene expression"/>
    <property type="evidence" value="ECO:0007669"/>
    <property type="project" value="TreeGrafter"/>
</dbReference>
<dbReference type="RefSeq" id="XP_030760256.1">
    <property type="nucleotide sequence ID" value="XM_030904396.1"/>
</dbReference>
<dbReference type="Gene3D" id="3.30.160.60">
    <property type="entry name" value="Classic Zinc Finger"/>
    <property type="match status" value="4"/>
</dbReference>
<protein>
    <submittedName>
        <fullName evidence="11 12">Gastrula zinc finger protein XlCGF8.2DB-like</fullName>
    </submittedName>
</protein>